<dbReference type="PROSITE" id="PS00094">
    <property type="entry name" value="C5_MTASE_1"/>
    <property type="match status" value="1"/>
</dbReference>
<dbReference type="PRINTS" id="PR00105">
    <property type="entry name" value="C5METTRFRASE"/>
</dbReference>
<evidence type="ECO:0000256" key="2">
    <source>
        <dbReference type="ARBA" id="ARBA00022679"/>
    </source>
</evidence>
<sequence length="385" mass="42945">MSYKVIDLFAGVGGLSYGFAHDEEFEILAANEILKPMAQAYSMNHPSVKIYNKDIKDFSIDDLAKDLGVKKGDIDIVVGGPPCQAYSTVGKRSIDDPRGKLFQEYYRILTELNPKLFVFENVKGLLSMQGGDLIKNITSLFESVGYHMQMRLLNAADYGTPQIRERVILVGTLDSRPFRYPKPTHYDPECGISADKSLKPYVTLGEALGDLPSMKTGESANKYKCEPENDYQLLMRANAPDEIQEHEVPNNNEHLVEIMKALPDGGSPKDIPEELRPGSGFGNCYCRLWWNKPSTTITRNFGCPSSSRCIHPRDPRPLSTREAARLQGFPDDYVFCGKRSDKHLQIGNAVPTFLSNAIKDSVKSYLKGEEIGGLTTEFVAEPTLF</sequence>
<dbReference type="GO" id="GO:0044027">
    <property type="term" value="P:negative regulation of gene expression via chromosomal CpG island methylation"/>
    <property type="evidence" value="ECO:0007669"/>
    <property type="project" value="TreeGrafter"/>
</dbReference>
<dbReference type="Gene3D" id="3.90.120.10">
    <property type="entry name" value="DNA Methylase, subunit A, domain 2"/>
    <property type="match status" value="1"/>
</dbReference>
<evidence type="ECO:0000256" key="1">
    <source>
        <dbReference type="ARBA" id="ARBA00022603"/>
    </source>
</evidence>
<dbReference type="PROSITE" id="PS51679">
    <property type="entry name" value="SAM_MT_C5"/>
    <property type="match status" value="1"/>
</dbReference>
<name>A0A9D9NHZ7_9BACT</name>
<dbReference type="Proteomes" id="UP000823757">
    <property type="component" value="Unassembled WGS sequence"/>
</dbReference>
<evidence type="ECO:0000256" key="5">
    <source>
        <dbReference type="ARBA" id="ARBA00047422"/>
    </source>
</evidence>
<comment type="catalytic activity">
    <reaction evidence="5 8">
        <text>a 2'-deoxycytidine in DNA + S-adenosyl-L-methionine = a 5-methyl-2'-deoxycytidine in DNA + S-adenosyl-L-homocysteine + H(+)</text>
        <dbReference type="Rhea" id="RHEA:13681"/>
        <dbReference type="Rhea" id="RHEA-COMP:11369"/>
        <dbReference type="Rhea" id="RHEA-COMP:11370"/>
        <dbReference type="ChEBI" id="CHEBI:15378"/>
        <dbReference type="ChEBI" id="CHEBI:57856"/>
        <dbReference type="ChEBI" id="CHEBI:59789"/>
        <dbReference type="ChEBI" id="CHEBI:85452"/>
        <dbReference type="ChEBI" id="CHEBI:85454"/>
        <dbReference type="EC" id="2.1.1.37"/>
    </reaction>
</comment>
<evidence type="ECO:0000256" key="7">
    <source>
        <dbReference type="RuleBase" id="RU000416"/>
    </source>
</evidence>
<dbReference type="AlphaFoldDB" id="A0A9D9NHZ7"/>
<dbReference type="InterPro" id="IPR018117">
    <property type="entry name" value="C5_DNA_meth_AS"/>
</dbReference>
<comment type="caution">
    <text evidence="9">The sequence shown here is derived from an EMBL/GenBank/DDBJ whole genome shotgun (WGS) entry which is preliminary data.</text>
</comment>
<reference evidence="9" key="1">
    <citation type="submission" date="2020-10" db="EMBL/GenBank/DDBJ databases">
        <authorList>
            <person name="Gilroy R."/>
        </authorList>
    </citation>
    <scope>NUCLEOTIDE SEQUENCE</scope>
    <source>
        <strain evidence="9">B1-13419</strain>
    </source>
</reference>
<dbReference type="InterPro" id="IPR001525">
    <property type="entry name" value="C5_MeTfrase"/>
</dbReference>
<reference evidence="9" key="2">
    <citation type="journal article" date="2021" name="PeerJ">
        <title>Extensive microbial diversity within the chicken gut microbiome revealed by metagenomics and culture.</title>
        <authorList>
            <person name="Gilroy R."/>
            <person name="Ravi A."/>
            <person name="Getino M."/>
            <person name="Pursley I."/>
            <person name="Horton D.L."/>
            <person name="Alikhan N.F."/>
            <person name="Baker D."/>
            <person name="Gharbi K."/>
            <person name="Hall N."/>
            <person name="Watson M."/>
            <person name="Adriaenssens E.M."/>
            <person name="Foster-Nyarko E."/>
            <person name="Jarju S."/>
            <person name="Secka A."/>
            <person name="Antonio M."/>
            <person name="Oren A."/>
            <person name="Chaudhuri R.R."/>
            <person name="La Ragione R."/>
            <person name="Hildebrand F."/>
            <person name="Pallen M.J."/>
        </authorList>
    </citation>
    <scope>NUCLEOTIDE SEQUENCE</scope>
    <source>
        <strain evidence="9">B1-13419</strain>
    </source>
</reference>
<protein>
    <recommendedName>
        <fullName evidence="8">Cytosine-specific methyltransferase</fullName>
        <ecNumber evidence="8">2.1.1.37</ecNumber>
    </recommendedName>
</protein>
<dbReference type="EMBL" id="JADIMD010000033">
    <property type="protein sequence ID" value="MBO8474137.1"/>
    <property type="molecule type" value="Genomic_DNA"/>
</dbReference>
<dbReference type="EC" id="2.1.1.37" evidence="8"/>
<proteinExistence type="inferred from homology"/>
<dbReference type="Gene3D" id="3.40.50.150">
    <property type="entry name" value="Vaccinia Virus protein VP39"/>
    <property type="match status" value="1"/>
</dbReference>
<evidence type="ECO:0000313" key="9">
    <source>
        <dbReference type="EMBL" id="MBO8474137.1"/>
    </source>
</evidence>
<evidence type="ECO:0000256" key="8">
    <source>
        <dbReference type="RuleBase" id="RU000417"/>
    </source>
</evidence>
<dbReference type="GO" id="GO:0003677">
    <property type="term" value="F:DNA binding"/>
    <property type="evidence" value="ECO:0007669"/>
    <property type="project" value="TreeGrafter"/>
</dbReference>
<dbReference type="SUPFAM" id="SSF53335">
    <property type="entry name" value="S-adenosyl-L-methionine-dependent methyltransferases"/>
    <property type="match status" value="1"/>
</dbReference>
<dbReference type="InterPro" id="IPR029063">
    <property type="entry name" value="SAM-dependent_MTases_sf"/>
</dbReference>
<dbReference type="PANTHER" id="PTHR10629:SF52">
    <property type="entry name" value="DNA (CYTOSINE-5)-METHYLTRANSFERASE 1"/>
    <property type="match status" value="1"/>
</dbReference>
<dbReference type="Pfam" id="PF00145">
    <property type="entry name" value="DNA_methylase"/>
    <property type="match status" value="1"/>
</dbReference>
<dbReference type="InterPro" id="IPR050390">
    <property type="entry name" value="C5-Methyltransferase"/>
</dbReference>
<dbReference type="NCBIfam" id="TIGR00675">
    <property type="entry name" value="dcm"/>
    <property type="match status" value="1"/>
</dbReference>
<dbReference type="GO" id="GO:0003886">
    <property type="term" value="F:DNA (cytosine-5-)-methyltransferase activity"/>
    <property type="evidence" value="ECO:0007669"/>
    <property type="project" value="UniProtKB-EC"/>
</dbReference>
<feature type="active site" evidence="6">
    <location>
        <position position="83"/>
    </location>
</feature>
<keyword evidence="3 6" id="KW-0949">S-adenosyl-L-methionine</keyword>
<gene>
    <name evidence="9" type="ORF">IAB91_02445</name>
</gene>
<dbReference type="GO" id="GO:0009307">
    <property type="term" value="P:DNA restriction-modification system"/>
    <property type="evidence" value="ECO:0007669"/>
    <property type="project" value="UniProtKB-KW"/>
</dbReference>
<accession>A0A9D9NHZ7</accession>
<comment type="similarity">
    <text evidence="6 7">Belongs to the class I-like SAM-binding methyltransferase superfamily. C5-methyltransferase family.</text>
</comment>
<keyword evidence="4" id="KW-0680">Restriction system</keyword>
<evidence type="ECO:0000256" key="6">
    <source>
        <dbReference type="PROSITE-ProRule" id="PRU01016"/>
    </source>
</evidence>
<evidence type="ECO:0000256" key="4">
    <source>
        <dbReference type="ARBA" id="ARBA00022747"/>
    </source>
</evidence>
<dbReference type="GO" id="GO:0032259">
    <property type="term" value="P:methylation"/>
    <property type="evidence" value="ECO:0007669"/>
    <property type="project" value="UniProtKB-KW"/>
</dbReference>
<evidence type="ECO:0000313" key="10">
    <source>
        <dbReference type="Proteomes" id="UP000823757"/>
    </source>
</evidence>
<dbReference type="PANTHER" id="PTHR10629">
    <property type="entry name" value="CYTOSINE-SPECIFIC METHYLTRANSFERASE"/>
    <property type="match status" value="1"/>
</dbReference>
<evidence type="ECO:0000256" key="3">
    <source>
        <dbReference type="ARBA" id="ARBA00022691"/>
    </source>
</evidence>
<organism evidence="9 10">
    <name type="scientific">Candidatus Cryptobacteroides faecigallinarum</name>
    <dbReference type="NCBI Taxonomy" id="2840763"/>
    <lineage>
        <taxon>Bacteria</taxon>
        <taxon>Pseudomonadati</taxon>
        <taxon>Bacteroidota</taxon>
        <taxon>Bacteroidia</taxon>
        <taxon>Bacteroidales</taxon>
        <taxon>Candidatus Cryptobacteroides</taxon>
    </lineage>
</organism>
<keyword evidence="2 6" id="KW-0808">Transferase</keyword>
<keyword evidence="1 6" id="KW-0489">Methyltransferase</keyword>